<evidence type="ECO:0000313" key="3">
    <source>
        <dbReference type="Proteomes" id="UP000257109"/>
    </source>
</evidence>
<gene>
    <name evidence="2" type="ORF">CR513_19593</name>
</gene>
<protein>
    <submittedName>
        <fullName evidence="2">Uncharacterized protein</fullName>
    </submittedName>
</protein>
<dbReference type="EMBL" id="QJKJ01003610">
    <property type="protein sequence ID" value="RDX97614.1"/>
    <property type="molecule type" value="Genomic_DNA"/>
</dbReference>
<evidence type="ECO:0000256" key="1">
    <source>
        <dbReference type="SAM" id="MobiDB-lite"/>
    </source>
</evidence>
<feature type="region of interest" description="Disordered" evidence="1">
    <location>
        <begin position="103"/>
        <end position="135"/>
    </location>
</feature>
<accession>A0A371H461</accession>
<organism evidence="2 3">
    <name type="scientific">Mucuna pruriens</name>
    <name type="common">Velvet bean</name>
    <name type="synonym">Dolichos pruriens</name>
    <dbReference type="NCBI Taxonomy" id="157652"/>
    <lineage>
        <taxon>Eukaryota</taxon>
        <taxon>Viridiplantae</taxon>
        <taxon>Streptophyta</taxon>
        <taxon>Embryophyta</taxon>
        <taxon>Tracheophyta</taxon>
        <taxon>Spermatophyta</taxon>
        <taxon>Magnoliopsida</taxon>
        <taxon>eudicotyledons</taxon>
        <taxon>Gunneridae</taxon>
        <taxon>Pentapetalae</taxon>
        <taxon>rosids</taxon>
        <taxon>fabids</taxon>
        <taxon>Fabales</taxon>
        <taxon>Fabaceae</taxon>
        <taxon>Papilionoideae</taxon>
        <taxon>50 kb inversion clade</taxon>
        <taxon>NPAAA clade</taxon>
        <taxon>indigoferoid/millettioid clade</taxon>
        <taxon>Phaseoleae</taxon>
        <taxon>Mucuna</taxon>
    </lineage>
</organism>
<feature type="non-terminal residue" evidence="2">
    <location>
        <position position="1"/>
    </location>
</feature>
<keyword evidence="3" id="KW-1185">Reference proteome</keyword>
<proteinExistence type="predicted"/>
<dbReference type="Proteomes" id="UP000257109">
    <property type="component" value="Unassembled WGS sequence"/>
</dbReference>
<sequence length="150" mass="17269">MELGLNSSAPKTLLGCRVDRSRKESVWPGRLLLDRDTLDGLRRFVMYAALLGNVAPTDKSIWCSIPLKGGNPRVILKSYLIRSLKKSTNVWTKWGDQILLQTTQEQSNEGGESQFEEKEDNEEEQPRRRRPNQKIIKGDIEIEERMILED</sequence>
<reference evidence="2" key="1">
    <citation type="submission" date="2018-05" db="EMBL/GenBank/DDBJ databases">
        <title>Draft genome of Mucuna pruriens seed.</title>
        <authorList>
            <person name="Nnadi N.E."/>
            <person name="Vos R."/>
            <person name="Hasami M.H."/>
            <person name="Devisetty U.K."/>
            <person name="Aguiy J.C."/>
        </authorList>
    </citation>
    <scope>NUCLEOTIDE SEQUENCE [LARGE SCALE GENOMIC DNA]</scope>
    <source>
        <strain evidence="2">JCA_2017</strain>
    </source>
</reference>
<evidence type="ECO:0000313" key="2">
    <source>
        <dbReference type="EMBL" id="RDX97614.1"/>
    </source>
</evidence>
<comment type="caution">
    <text evidence="2">The sequence shown here is derived from an EMBL/GenBank/DDBJ whole genome shotgun (WGS) entry which is preliminary data.</text>
</comment>
<dbReference type="AlphaFoldDB" id="A0A371H461"/>
<name>A0A371H461_MUCPR</name>